<keyword evidence="1" id="KW-0456">Lyase</keyword>
<gene>
    <name evidence="3" type="ORF">EAT49_18575</name>
</gene>
<dbReference type="AlphaFoldDB" id="A0A3N2QRK6"/>
<proteinExistence type="predicted"/>
<sequence>MLPYRSTAAREHLAEGYTRPDSLTVDIHGHMLVPEADALIRPHLPAASLDAVKYAGEASRKVNVQQNIDRANELAGTAERLAEMDRMGIDVMIISPVPPQFNYLADAGLCLEGSQIINDRLAQAVTEHPDRLRAIGTVPMQDTDRAISELERCMGELGMLGIEIGASAGHDELSADRLDPFWARVEELNAPILLHPTSFASDRLSDHYLTNTIGNPLETTVAVHHMIYGGVLERFPGLRIVLSHGGAFAAAYAARMDHAWGARPDCRGRISRPPTSYLKQMYFDSIVFETDQLAFLVGKFGADRVLIGTDYPFDMAEFDPIEHVLQTPGLSAEDQAKICGLNAVELLGLKPAEFGRAKDGPLKANR</sequence>
<accession>A0A3N2QRK6</accession>
<dbReference type="GO" id="GO:0005737">
    <property type="term" value="C:cytoplasm"/>
    <property type="evidence" value="ECO:0007669"/>
    <property type="project" value="TreeGrafter"/>
</dbReference>
<comment type="caution">
    <text evidence="3">The sequence shown here is derived from an EMBL/GenBank/DDBJ whole genome shotgun (WGS) entry which is preliminary data.</text>
</comment>
<dbReference type="InterPro" id="IPR032466">
    <property type="entry name" value="Metal_Hydrolase"/>
</dbReference>
<dbReference type="GO" id="GO:0019748">
    <property type="term" value="P:secondary metabolic process"/>
    <property type="evidence" value="ECO:0007669"/>
    <property type="project" value="TreeGrafter"/>
</dbReference>
<evidence type="ECO:0000313" key="3">
    <source>
        <dbReference type="EMBL" id="ROT97836.1"/>
    </source>
</evidence>
<organism evidence="3 4">
    <name type="scientific">Histidinibacterium lentulum</name>
    <dbReference type="NCBI Taxonomy" id="2480588"/>
    <lineage>
        <taxon>Bacteria</taxon>
        <taxon>Pseudomonadati</taxon>
        <taxon>Pseudomonadota</taxon>
        <taxon>Alphaproteobacteria</taxon>
        <taxon>Rhodobacterales</taxon>
        <taxon>Paracoccaceae</taxon>
        <taxon>Histidinibacterium</taxon>
    </lineage>
</organism>
<dbReference type="GO" id="GO:0016787">
    <property type="term" value="F:hydrolase activity"/>
    <property type="evidence" value="ECO:0007669"/>
    <property type="project" value="UniProtKB-KW"/>
</dbReference>
<dbReference type="PANTHER" id="PTHR21240:SF28">
    <property type="entry name" value="ISO-OROTATE DECARBOXYLASE (EUROFUNG)"/>
    <property type="match status" value="1"/>
</dbReference>
<dbReference type="InterPro" id="IPR006680">
    <property type="entry name" value="Amidohydro-rel"/>
</dbReference>
<evidence type="ECO:0000313" key="4">
    <source>
        <dbReference type="Proteomes" id="UP000268016"/>
    </source>
</evidence>
<dbReference type="OrthoDB" id="149172at2"/>
<evidence type="ECO:0000259" key="2">
    <source>
        <dbReference type="Pfam" id="PF04909"/>
    </source>
</evidence>
<dbReference type="Pfam" id="PF04909">
    <property type="entry name" value="Amidohydro_2"/>
    <property type="match status" value="1"/>
</dbReference>
<name>A0A3N2QRK6_9RHOB</name>
<dbReference type="Proteomes" id="UP000268016">
    <property type="component" value="Unassembled WGS sequence"/>
</dbReference>
<keyword evidence="4" id="KW-1185">Reference proteome</keyword>
<feature type="domain" description="Amidohydrolase-related" evidence="2">
    <location>
        <begin position="25"/>
        <end position="349"/>
    </location>
</feature>
<dbReference type="InterPro" id="IPR032465">
    <property type="entry name" value="ACMSD"/>
</dbReference>
<dbReference type="EMBL" id="RDRB01000011">
    <property type="protein sequence ID" value="ROT97836.1"/>
    <property type="molecule type" value="Genomic_DNA"/>
</dbReference>
<protein>
    <submittedName>
        <fullName evidence="3">Amidohydrolase</fullName>
    </submittedName>
</protein>
<dbReference type="SUPFAM" id="SSF51556">
    <property type="entry name" value="Metallo-dependent hydrolases"/>
    <property type="match status" value="1"/>
</dbReference>
<dbReference type="PANTHER" id="PTHR21240">
    <property type="entry name" value="2-AMINO-3-CARBOXYLMUCONATE-6-SEMIALDEHYDE DECARBOXYLASE"/>
    <property type="match status" value="1"/>
</dbReference>
<dbReference type="Gene3D" id="3.20.20.140">
    <property type="entry name" value="Metal-dependent hydrolases"/>
    <property type="match status" value="1"/>
</dbReference>
<dbReference type="GO" id="GO:0016831">
    <property type="term" value="F:carboxy-lyase activity"/>
    <property type="evidence" value="ECO:0007669"/>
    <property type="project" value="InterPro"/>
</dbReference>
<keyword evidence="3" id="KW-0378">Hydrolase</keyword>
<evidence type="ECO:0000256" key="1">
    <source>
        <dbReference type="ARBA" id="ARBA00023239"/>
    </source>
</evidence>
<reference evidence="3 4" key="1">
    <citation type="submission" date="2018-10" db="EMBL/GenBank/DDBJ databases">
        <title>Histidinibacterium lentulum gen. nov., sp. nov., a marine bacterium from the culture broth of Picochlorum sp. 122.</title>
        <authorList>
            <person name="Wang G."/>
        </authorList>
    </citation>
    <scope>NUCLEOTIDE SEQUENCE [LARGE SCALE GENOMIC DNA]</scope>
    <source>
        <strain evidence="3 4">B17</strain>
    </source>
</reference>